<reference evidence="2 3" key="1">
    <citation type="submission" date="2015-09" db="EMBL/GenBank/DDBJ databases">
        <authorList>
            <consortium name="Pathogen Informatics"/>
        </authorList>
    </citation>
    <scope>NUCLEOTIDE SEQUENCE [LARGE SCALE GENOMIC DNA]</scope>
    <source>
        <strain evidence="2 3">2789STDY5834875</strain>
    </source>
</reference>
<proteinExistence type="predicted"/>
<gene>
    <name evidence="2" type="ORF">ERS852490_01447</name>
</gene>
<feature type="domain" description="DUF6378" evidence="1">
    <location>
        <begin position="20"/>
        <end position="99"/>
    </location>
</feature>
<evidence type="ECO:0000313" key="2">
    <source>
        <dbReference type="EMBL" id="CUQ77209.1"/>
    </source>
</evidence>
<dbReference type="EMBL" id="CZBU01000003">
    <property type="protein sequence ID" value="CUQ77209.1"/>
    <property type="molecule type" value="Genomic_DNA"/>
</dbReference>
<evidence type="ECO:0000313" key="3">
    <source>
        <dbReference type="Proteomes" id="UP000095621"/>
    </source>
</evidence>
<dbReference type="RefSeq" id="WP_055215606.1">
    <property type="nucleotide sequence ID" value="NZ_CZBU01000003.1"/>
</dbReference>
<dbReference type="InterPro" id="IPR045958">
    <property type="entry name" value="DUF6378"/>
</dbReference>
<dbReference type="Proteomes" id="UP000095621">
    <property type="component" value="Unassembled WGS sequence"/>
</dbReference>
<organism evidence="2 3">
    <name type="scientific">Lachnospira eligens</name>
    <dbReference type="NCBI Taxonomy" id="39485"/>
    <lineage>
        <taxon>Bacteria</taxon>
        <taxon>Bacillati</taxon>
        <taxon>Bacillota</taxon>
        <taxon>Clostridia</taxon>
        <taxon>Lachnospirales</taxon>
        <taxon>Lachnospiraceae</taxon>
        <taxon>Lachnospira</taxon>
    </lineage>
</organism>
<protein>
    <recommendedName>
        <fullName evidence="1">DUF6378 domain-containing protein</fullName>
    </recommendedName>
</protein>
<sequence length="129" mass="14271">MAYVKENRMNSSNSISRNGILRKAESIINGERQGTYGDAEDSFKTIADMWSAYLNTEILSEDVANMMILMKVARNSSGVYKDDNWIDICGYAALGGEIQAAKNTNNMQFADNERISSSNINIDGLKGDK</sequence>
<evidence type="ECO:0000259" key="1">
    <source>
        <dbReference type="Pfam" id="PF19905"/>
    </source>
</evidence>
<accession>A0A174YX07</accession>
<name>A0A174YX07_9FIRM</name>
<dbReference type="Pfam" id="PF19905">
    <property type="entry name" value="DUF6378"/>
    <property type="match status" value="1"/>
</dbReference>
<dbReference type="AlphaFoldDB" id="A0A174YX07"/>